<proteinExistence type="predicted"/>
<evidence type="ECO:0000313" key="4">
    <source>
        <dbReference type="EMBL" id="OAX35641.1"/>
    </source>
</evidence>
<feature type="repeat" description="WD" evidence="3">
    <location>
        <begin position="33"/>
        <end position="74"/>
    </location>
</feature>
<dbReference type="SMART" id="SM00320">
    <property type="entry name" value="WD40"/>
    <property type="match status" value="2"/>
</dbReference>
<dbReference type="PRINTS" id="PR00320">
    <property type="entry name" value="GPROTEINBRPT"/>
</dbReference>
<keyword evidence="5" id="KW-1185">Reference proteome</keyword>
<dbReference type="PANTHER" id="PTHR19848:SF8">
    <property type="entry name" value="F-BOX AND WD REPEAT DOMAIN CONTAINING 7"/>
    <property type="match status" value="1"/>
</dbReference>
<evidence type="ECO:0000256" key="3">
    <source>
        <dbReference type="PROSITE-ProRule" id="PRU00221"/>
    </source>
</evidence>
<dbReference type="SUPFAM" id="SSF50978">
    <property type="entry name" value="WD40 repeat-like"/>
    <property type="match status" value="1"/>
</dbReference>
<evidence type="ECO:0000256" key="2">
    <source>
        <dbReference type="ARBA" id="ARBA00022737"/>
    </source>
</evidence>
<dbReference type="InterPro" id="IPR001680">
    <property type="entry name" value="WD40_rpt"/>
</dbReference>
<dbReference type="STRING" id="1314800.A0A1B7MSS6"/>
<evidence type="ECO:0000256" key="1">
    <source>
        <dbReference type="ARBA" id="ARBA00022574"/>
    </source>
</evidence>
<dbReference type="InterPro" id="IPR036322">
    <property type="entry name" value="WD40_repeat_dom_sf"/>
</dbReference>
<dbReference type="OrthoDB" id="6262491at2759"/>
<dbReference type="Pfam" id="PF00400">
    <property type="entry name" value="WD40"/>
    <property type="match status" value="2"/>
</dbReference>
<dbReference type="Proteomes" id="UP000092154">
    <property type="component" value="Unassembled WGS sequence"/>
</dbReference>
<dbReference type="AlphaFoldDB" id="A0A1B7MSS6"/>
<dbReference type="PROSITE" id="PS50082">
    <property type="entry name" value="WD_REPEATS_2"/>
    <property type="match status" value="3"/>
</dbReference>
<dbReference type="PROSITE" id="PS50294">
    <property type="entry name" value="WD_REPEATS_REGION"/>
    <property type="match status" value="3"/>
</dbReference>
<dbReference type="EMBL" id="KV448481">
    <property type="protein sequence ID" value="OAX35641.1"/>
    <property type="molecule type" value="Genomic_DNA"/>
</dbReference>
<dbReference type="InParanoid" id="A0A1B7MSS6"/>
<keyword evidence="2" id="KW-0677">Repeat</keyword>
<sequence>SISYFLDGKQLASGSVDKTVRRWDVETSIVKTFHGHSGEIRCIDMSADVMLLASGSIDSTARIWSLDTGKLVAGPFESAAWGHEGWLRLISYVPCGKQMISVSDDKVVRRWGLQAGREI</sequence>
<reference evidence="4 5" key="1">
    <citation type="submission" date="2016-06" db="EMBL/GenBank/DDBJ databases">
        <title>Comparative genomics of the ectomycorrhizal sister species Rhizopogon vinicolor and Rhizopogon vesiculosus (Basidiomycota: Boletales) reveals a divergence of the mating type B locus.</title>
        <authorList>
            <consortium name="DOE Joint Genome Institute"/>
            <person name="Mujic A.B."/>
            <person name="Kuo A."/>
            <person name="Tritt A."/>
            <person name="Lipzen A."/>
            <person name="Chen C."/>
            <person name="Johnson J."/>
            <person name="Sharma A."/>
            <person name="Barry K."/>
            <person name="Grigoriev I.V."/>
            <person name="Spatafora J.W."/>
        </authorList>
    </citation>
    <scope>NUCLEOTIDE SEQUENCE [LARGE SCALE GENOMIC DNA]</scope>
    <source>
        <strain evidence="4 5">AM-OR11-026</strain>
    </source>
</reference>
<dbReference type="InterPro" id="IPR015943">
    <property type="entry name" value="WD40/YVTN_repeat-like_dom_sf"/>
</dbReference>
<organism evidence="4 5">
    <name type="scientific">Rhizopogon vinicolor AM-OR11-026</name>
    <dbReference type="NCBI Taxonomy" id="1314800"/>
    <lineage>
        <taxon>Eukaryota</taxon>
        <taxon>Fungi</taxon>
        <taxon>Dikarya</taxon>
        <taxon>Basidiomycota</taxon>
        <taxon>Agaricomycotina</taxon>
        <taxon>Agaricomycetes</taxon>
        <taxon>Agaricomycetidae</taxon>
        <taxon>Boletales</taxon>
        <taxon>Suillineae</taxon>
        <taxon>Rhizopogonaceae</taxon>
        <taxon>Rhizopogon</taxon>
    </lineage>
</organism>
<dbReference type="Gene3D" id="2.130.10.10">
    <property type="entry name" value="YVTN repeat-like/Quinoprotein amine dehydrogenase"/>
    <property type="match status" value="1"/>
</dbReference>
<name>A0A1B7MSS6_9AGAM</name>
<dbReference type="InterPro" id="IPR020472">
    <property type="entry name" value="WD40_PAC1"/>
</dbReference>
<keyword evidence="1 3" id="KW-0853">WD repeat</keyword>
<feature type="repeat" description="WD" evidence="3">
    <location>
        <begin position="80"/>
        <end position="119"/>
    </location>
</feature>
<feature type="non-terminal residue" evidence="4">
    <location>
        <position position="1"/>
    </location>
</feature>
<gene>
    <name evidence="4" type="ORF">K503DRAFT_646755</name>
</gene>
<evidence type="ECO:0000313" key="5">
    <source>
        <dbReference type="Proteomes" id="UP000092154"/>
    </source>
</evidence>
<feature type="non-terminal residue" evidence="4">
    <location>
        <position position="119"/>
    </location>
</feature>
<dbReference type="PANTHER" id="PTHR19848">
    <property type="entry name" value="WD40 REPEAT PROTEIN"/>
    <property type="match status" value="1"/>
</dbReference>
<protein>
    <submittedName>
        <fullName evidence="4">WD40 repeat-like protein</fullName>
    </submittedName>
</protein>
<accession>A0A1B7MSS6</accession>
<feature type="repeat" description="WD" evidence="3">
    <location>
        <begin position="1"/>
        <end position="27"/>
    </location>
</feature>